<sequence>MWCDECRADVAAEYSPASRKLKCAHCQSELDTTHLSIDDDSREARSLLERWAEGKLLDTPSLGEGGHVQQEHTEEVEQASPPQTRHSRKVQARKSEQGSARSFRIDGSHPGHSSENPPAKTEAPKSRREPVLHGPHTRPAARTRRDRFHEQHAQQISQPHFPMESVPGSTPSTKRNSFSVLMGQLLAYTGVLGLTVGTAFVIWGYFGGPPGFAPTGWIIATAGQMMLLLGVVTLVSGGMEQTSNEVRTRIETIGERLIRIEQATDHALQGPHTGKARQRRQQMAEIAENEAEEFGDDGYSG</sequence>
<dbReference type="OrthoDB" id="210138at2"/>
<gene>
    <name evidence="3" type="ORF">V22_20300</name>
</gene>
<feature type="compositionally biased region" description="Basic and acidic residues" evidence="1">
    <location>
        <begin position="122"/>
        <end position="131"/>
    </location>
</feature>
<feature type="region of interest" description="Disordered" evidence="1">
    <location>
        <begin position="56"/>
        <end position="172"/>
    </location>
</feature>
<keyword evidence="2" id="KW-0472">Membrane</keyword>
<keyword evidence="2" id="KW-0812">Transmembrane</keyword>
<feature type="compositionally biased region" description="Basic residues" evidence="1">
    <location>
        <begin position="135"/>
        <end position="146"/>
    </location>
</feature>
<evidence type="ECO:0000256" key="2">
    <source>
        <dbReference type="SAM" id="Phobius"/>
    </source>
</evidence>
<feature type="transmembrane region" description="Helical" evidence="2">
    <location>
        <begin position="218"/>
        <end position="239"/>
    </location>
</feature>
<evidence type="ECO:0000313" key="3">
    <source>
        <dbReference type="EMBL" id="QDT64788.1"/>
    </source>
</evidence>
<dbReference type="Proteomes" id="UP000319976">
    <property type="component" value="Chromosome"/>
</dbReference>
<keyword evidence="4" id="KW-1185">Reference proteome</keyword>
<dbReference type="EMBL" id="CP036316">
    <property type="protein sequence ID" value="QDT64788.1"/>
    <property type="molecule type" value="Genomic_DNA"/>
</dbReference>
<accession>A0A517T8V8</accession>
<dbReference type="RefSeq" id="WP_145262240.1">
    <property type="nucleotide sequence ID" value="NZ_CP036316.1"/>
</dbReference>
<feature type="transmembrane region" description="Helical" evidence="2">
    <location>
        <begin position="185"/>
        <end position="206"/>
    </location>
</feature>
<dbReference type="AlphaFoldDB" id="A0A517T8V8"/>
<proteinExistence type="predicted"/>
<protein>
    <submittedName>
        <fullName evidence="3">Uncharacterized protein</fullName>
    </submittedName>
</protein>
<evidence type="ECO:0000313" key="4">
    <source>
        <dbReference type="Proteomes" id="UP000319976"/>
    </source>
</evidence>
<organism evidence="3 4">
    <name type="scientific">Calycomorphotria hydatis</name>
    <dbReference type="NCBI Taxonomy" id="2528027"/>
    <lineage>
        <taxon>Bacteria</taxon>
        <taxon>Pseudomonadati</taxon>
        <taxon>Planctomycetota</taxon>
        <taxon>Planctomycetia</taxon>
        <taxon>Planctomycetales</taxon>
        <taxon>Planctomycetaceae</taxon>
        <taxon>Calycomorphotria</taxon>
    </lineage>
</organism>
<keyword evidence="2" id="KW-1133">Transmembrane helix</keyword>
<name>A0A517T8V8_9PLAN</name>
<reference evidence="3 4" key="1">
    <citation type="submission" date="2019-02" db="EMBL/GenBank/DDBJ databases">
        <title>Deep-cultivation of Planctomycetes and their phenomic and genomic characterization uncovers novel biology.</title>
        <authorList>
            <person name="Wiegand S."/>
            <person name="Jogler M."/>
            <person name="Boedeker C."/>
            <person name="Pinto D."/>
            <person name="Vollmers J."/>
            <person name="Rivas-Marin E."/>
            <person name="Kohn T."/>
            <person name="Peeters S.H."/>
            <person name="Heuer A."/>
            <person name="Rast P."/>
            <person name="Oberbeckmann S."/>
            <person name="Bunk B."/>
            <person name="Jeske O."/>
            <person name="Meyerdierks A."/>
            <person name="Storesund J.E."/>
            <person name="Kallscheuer N."/>
            <person name="Luecker S."/>
            <person name="Lage O.M."/>
            <person name="Pohl T."/>
            <person name="Merkel B.J."/>
            <person name="Hornburger P."/>
            <person name="Mueller R.-W."/>
            <person name="Bruemmer F."/>
            <person name="Labrenz M."/>
            <person name="Spormann A.M."/>
            <person name="Op den Camp H."/>
            <person name="Overmann J."/>
            <person name="Amann R."/>
            <person name="Jetten M.S.M."/>
            <person name="Mascher T."/>
            <person name="Medema M.H."/>
            <person name="Devos D.P."/>
            <person name="Kaster A.-K."/>
            <person name="Ovreas L."/>
            <person name="Rohde M."/>
            <person name="Galperin M.Y."/>
            <person name="Jogler C."/>
        </authorList>
    </citation>
    <scope>NUCLEOTIDE SEQUENCE [LARGE SCALE GENOMIC DNA]</scope>
    <source>
        <strain evidence="3 4">V22</strain>
    </source>
</reference>
<evidence type="ECO:0000256" key="1">
    <source>
        <dbReference type="SAM" id="MobiDB-lite"/>
    </source>
</evidence>
<dbReference type="KEGG" id="chya:V22_20300"/>